<name>A0A380CRW8_9STAP</name>
<dbReference type="EMBL" id="BKAV01000006">
    <property type="protein sequence ID" value="GEP99895.1"/>
    <property type="molecule type" value="Genomic_DNA"/>
</dbReference>
<evidence type="ECO:0000256" key="5">
    <source>
        <dbReference type="PIRNR" id="PIRNR016557"/>
    </source>
</evidence>
<keyword evidence="2 5" id="KW-0378">Hydrolase</keyword>
<evidence type="ECO:0000313" key="6">
    <source>
        <dbReference type="EMBL" id="GEP99895.1"/>
    </source>
</evidence>
<evidence type="ECO:0000256" key="3">
    <source>
        <dbReference type="ARBA" id="ARBA00022912"/>
    </source>
</evidence>
<dbReference type="GO" id="GO:0030145">
    <property type="term" value="F:manganese ion binding"/>
    <property type="evidence" value="ECO:0007669"/>
    <property type="project" value="UniProtKB-UniRule"/>
</dbReference>
<dbReference type="InterPro" id="IPR016667">
    <property type="entry name" value="Caps_polysacc_synth_CpsB/CapC"/>
</dbReference>
<dbReference type="EMBL" id="UGZE01000001">
    <property type="protein sequence ID" value="SUJ26396.1"/>
    <property type="molecule type" value="Genomic_DNA"/>
</dbReference>
<dbReference type="PANTHER" id="PTHR39181:SF1">
    <property type="entry name" value="TYROSINE-PROTEIN PHOSPHATASE YWQE"/>
    <property type="match status" value="1"/>
</dbReference>
<dbReference type="OrthoDB" id="9788539at2"/>
<reference evidence="7 8" key="1">
    <citation type="submission" date="2018-06" db="EMBL/GenBank/DDBJ databases">
        <authorList>
            <consortium name="Pathogen Informatics"/>
            <person name="Doyle S."/>
        </authorList>
    </citation>
    <scope>NUCLEOTIDE SEQUENCE [LARGE SCALE GENOMIC DNA]</scope>
    <source>
        <strain evidence="7 8">NCTC12413</strain>
    </source>
</reference>
<evidence type="ECO:0000256" key="4">
    <source>
        <dbReference type="ARBA" id="ARBA00051722"/>
    </source>
</evidence>
<protein>
    <recommendedName>
        <fullName evidence="5">Tyrosine-protein phosphatase</fullName>
        <ecNumber evidence="5">3.1.3.48</ecNumber>
    </recommendedName>
</protein>
<dbReference type="STRING" id="1212545.SARL_03431"/>
<sequence length="255" mass="29461">MIDFHNHVLIDVDDGPQNIEAASKLLQQARTEGVTEIIVTPHHLHPKYSTTMHCVEEKLLELQNHEEVKQLNINFYAGQEIRLTDQIITELEQGTIKGINDSRYLLIEFPSNEVPYYTHKLFYELQNKGYIPIIAHPERNKEMSQNLDVLFELINMGALSQLTSGSLVGVFGKNVKKLAFQMIDNNLVHFVGSDAHHAIHRPFLMRSLFQDRKVKQYHGELTNFLTNAQKVVRDVHISKFKPTQGYKEKKWFGLT</sequence>
<dbReference type="PIRSF" id="PIRSF016557">
    <property type="entry name" value="Caps_synth_CpsB"/>
    <property type="match status" value="1"/>
</dbReference>
<dbReference type="PANTHER" id="PTHR39181">
    <property type="entry name" value="TYROSINE-PROTEIN PHOSPHATASE YWQE"/>
    <property type="match status" value="1"/>
</dbReference>
<comment type="catalytic activity">
    <reaction evidence="4 5">
        <text>O-phospho-L-tyrosyl-[protein] + H2O = L-tyrosyl-[protein] + phosphate</text>
        <dbReference type="Rhea" id="RHEA:10684"/>
        <dbReference type="Rhea" id="RHEA-COMP:10136"/>
        <dbReference type="Rhea" id="RHEA-COMP:20101"/>
        <dbReference type="ChEBI" id="CHEBI:15377"/>
        <dbReference type="ChEBI" id="CHEBI:43474"/>
        <dbReference type="ChEBI" id="CHEBI:46858"/>
        <dbReference type="ChEBI" id="CHEBI:61978"/>
        <dbReference type="EC" id="3.1.3.48"/>
    </reaction>
</comment>
<comment type="similarity">
    <text evidence="1 5">Belongs to the metallo-dependent hydrolases superfamily. CpsB/CapC family.</text>
</comment>
<dbReference type="RefSeq" id="WP_002509434.1">
    <property type="nucleotide sequence ID" value="NZ_AP019698.1"/>
</dbReference>
<accession>A0A380CRW8</accession>
<organism evidence="7 8">
    <name type="scientific">Staphylococcus arlettae</name>
    <dbReference type="NCBI Taxonomy" id="29378"/>
    <lineage>
        <taxon>Bacteria</taxon>
        <taxon>Bacillati</taxon>
        <taxon>Bacillota</taxon>
        <taxon>Bacilli</taxon>
        <taxon>Bacillales</taxon>
        <taxon>Staphylococcaceae</taxon>
        <taxon>Staphylococcus</taxon>
    </lineage>
</organism>
<dbReference type="SUPFAM" id="SSF89550">
    <property type="entry name" value="PHP domain-like"/>
    <property type="match status" value="1"/>
</dbReference>
<keyword evidence="3 5" id="KW-0904">Protein phosphatase</keyword>
<dbReference type="Proteomes" id="UP000254956">
    <property type="component" value="Unassembled WGS sequence"/>
</dbReference>
<dbReference type="GO" id="GO:0004725">
    <property type="term" value="F:protein tyrosine phosphatase activity"/>
    <property type="evidence" value="ECO:0007669"/>
    <property type="project" value="UniProtKB-UniRule"/>
</dbReference>
<evidence type="ECO:0000313" key="8">
    <source>
        <dbReference type="Proteomes" id="UP000254956"/>
    </source>
</evidence>
<dbReference type="AlphaFoldDB" id="A0A380CRW8"/>
<dbReference type="Pfam" id="PF19567">
    <property type="entry name" value="CpsB_CapC"/>
    <property type="match status" value="1"/>
</dbReference>
<dbReference type="Gene3D" id="3.20.20.140">
    <property type="entry name" value="Metal-dependent hydrolases"/>
    <property type="match status" value="1"/>
</dbReference>
<evidence type="ECO:0000256" key="1">
    <source>
        <dbReference type="ARBA" id="ARBA00005750"/>
    </source>
</evidence>
<gene>
    <name evidence="7" type="primary">ywqE_2</name>
    <name evidence="7" type="ORF">NCTC12413_02399</name>
    <name evidence="6" type="ORF">SAR03_09330</name>
</gene>
<evidence type="ECO:0000256" key="2">
    <source>
        <dbReference type="ARBA" id="ARBA00022801"/>
    </source>
</evidence>
<evidence type="ECO:0000313" key="9">
    <source>
        <dbReference type="Proteomes" id="UP000321598"/>
    </source>
</evidence>
<dbReference type="Proteomes" id="UP000321598">
    <property type="component" value="Unassembled WGS sequence"/>
</dbReference>
<dbReference type="EC" id="3.1.3.48" evidence="5"/>
<proteinExistence type="inferred from homology"/>
<reference evidence="6 9" key="2">
    <citation type="submission" date="2019-07" db="EMBL/GenBank/DDBJ databases">
        <title>Whole genome shotgun sequence of Staphylococcus arlettae NBRC 109765.</title>
        <authorList>
            <person name="Hosoyama A."/>
            <person name="Uohara A."/>
            <person name="Ohji S."/>
            <person name="Ichikawa N."/>
        </authorList>
    </citation>
    <scope>NUCLEOTIDE SEQUENCE [LARGE SCALE GENOMIC DNA]</scope>
    <source>
        <strain evidence="6 9">NBRC 109765</strain>
    </source>
</reference>
<evidence type="ECO:0000313" key="7">
    <source>
        <dbReference type="EMBL" id="SUJ26396.1"/>
    </source>
</evidence>
<keyword evidence="9" id="KW-1185">Reference proteome</keyword>
<dbReference type="InterPro" id="IPR016195">
    <property type="entry name" value="Pol/histidinol_Pase-like"/>
</dbReference>